<evidence type="ECO:0000313" key="3">
    <source>
        <dbReference type="Proteomes" id="UP001221898"/>
    </source>
</evidence>
<feature type="compositionally biased region" description="Basic and acidic residues" evidence="1">
    <location>
        <begin position="245"/>
        <end position="254"/>
    </location>
</feature>
<dbReference type="EMBL" id="JAINUG010000239">
    <property type="protein sequence ID" value="KAJ8385863.1"/>
    <property type="molecule type" value="Genomic_DNA"/>
</dbReference>
<organism evidence="2 3">
    <name type="scientific">Aldrovandia affinis</name>
    <dbReference type="NCBI Taxonomy" id="143900"/>
    <lineage>
        <taxon>Eukaryota</taxon>
        <taxon>Metazoa</taxon>
        <taxon>Chordata</taxon>
        <taxon>Craniata</taxon>
        <taxon>Vertebrata</taxon>
        <taxon>Euteleostomi</taxon>
        <taxon>Actinopterygii</taxon>
        <taxon>Neopterygii</taxon>
        <taxon>Teleostei</taxon>
        <taxon>Notacanthiformes</taxon>
        <taxon>Halosauridae</taxon>
        <taxon>Aldrovandia</taxon>
    </lineage>
</organism>
<evidence type="ECO:0000256" key="1">
    <source>
        <dbReference type="SAM" id="MobiDB-lite"/>
    </source>
</evidence>
<dbReference type="AlphaFoldDB" id="A0AAD7RKK9"/>
<dbReference type="InterPro" id="IPR019322">
    <property type="entry name" value="TIMM29"/>
</dbReference>
<sequence>MTVEYSRATCCTANMAASLVLKRWCASAVQTKGSRLERLRNSRAGAWCRGLLTDYKEACREAVVSAWERPFKASVYLGLLGGAWACCLTNPDDTSFEALLLESANQLGLLSPWIRSGISDGHVQSLVQLRNEGRLRYASLGVASLTYRADYDPTVSLYEARCSFLSVPWVELPDRVLDMGFAGRWWVLDSKMKDYDINEEEFKNLPPAMAAMLPPAAQETERIEKLHAESWKVLVMSQEDIEKEDGEKTAEESKCAGQEAQTETQAQL</sequence>
<dbReference type="PANTHER" id="PTHR21435">
    <property type="entry name" value="MITOCHONDRIAL IMPORT INNER MEMBRANE TRANSLOCASE SUBUNIT TIM29"/>
    <property type="match status" value="1"/>
</dbReference>
<comment type="caution">
    <text evidence="2">The sequence shown here is derived from an EMBL/GenBank/DDBJ whole genome shotgun (WGS) entry which is preliminary data.</text>
</comment>
<evidence type="ECO:0008006" key="4">
    <source>
        <dbReference type="Google" id="ProtNLM"/>
    </source>
</evidence>
<evidence type="ECO:0000313" key="2">
    <source>
        <dbReference type="EMBL" id="KAJ8385863.1"/>
    </source>
</evidence>
<dbReference type="PANTHER" id="PTHR21435:SF1">
    <property type="entry name" value="MITOCHONDRIAL IMPORT INNER MEMBRANE TRANSLOCASE SUBUNIT TIM29"/>
    <property type="match status" value="1"/>
</dbReference>
<protein>
    <recommendedName>
        <fullName evidence="4">Mitochondrial import inner membrane translocase subunit Tim29</fullName>
    </recommendedName>
</protein>
<reference evidence="2" key="1">
    <citation type="journal article" date="2023" name="Science">
        <title>Genome structures resolve the early diversification of teleost fishes.</title>
        <authorList>
            <person name="Parey E."/>
            <person name="Louis A."/>
            <person name="Montfort J."/>
            <person name="Bouchez O."/>
            <person name="Roques C."/>
            <person name="Iampietro C."/>
            <person name="Lluch J."/>
            <person name="Castinel A."/>
            <person name="Donnadieu C."/>
            <person name="Desvignes T."/>
            <person name="Floi Bucao C."/>
            <person name="Jouanno E."/>
            <person name="Wen M."/>
            <person name="Mejri S."/>
            <person name="Dirks R."/>
            <person name="Jansen H."/>
            <person name="Henkel C."/>
            <person name="Chen W.J."/>
            <person name="Zahm M."/>
            <person name="Cabau C."/>
            <person name="Klopp C."/>
            <person name="Thompson A.W."/>
            <person name="Robinson-Rechavi M."/>
            <person name="Braasch I."/>
            <person name="Lecointre G."/>
            <person name="Bobe J."/>
            <person name="Postlethwait J.H."/>
            <person name="Berthelot C."/>
            <person name="Roest Crollius H."/>
            <person name="Guiguen Y."/>
        </authorList>
    </citation>
    <scope>NUCLEOTIDE SEQUENCE</scope>
    <source>
        <strain evidence="2">NC1722</strain>
    </source>
</reference>
<proteinExistence type="predicted"/>
<gene>
    <name evidence="2" type="ORF">AAFF_G00179290</name>
</gene>
<dbReference type="Pfam" id="PF10171">
    <property type="entry name" value="Tim29"/>
    <property type="match status" value="1"/>
</dbReference>
<feature type="region of interest" description="Disordered" evidence="1">
    <location>
        <begin position="240"/>
        <end position="268"/>
    </location>
</feature>
<keyword evidence="3" id="KW-1185">Reference proteome</keyword>
<name>A0AAD7RKK9_9TELE</name>
<accession>A0AAD7RKK9</accession>
<feature type="compositionally biased region" description="Low complexity" evidence="1">
    <location>
        <begin position="258"/>
        <end position="268"/>
    </location>
</feature>
<dbReference type="GO" id="GO:0042721">
    <property type="term" value="C:TIM22 mitochondrial import inner membrane insertion complex"/>
    <property type="evidence" value="ECO:0007669"/>
    <property type="project" value="InterPro"/>
</dbReference>
<dbReference type="GO" id="GO:0045039">
    <property type="term" value="P:protein insertion into mitochondrial inner membrane"/>
    <property type="evidence" value="ECO:0007669"/>
    <property type="project" value="TreeGrafter"/>
</dbReference>
<dbReference type="Proteomes" id="UP001221898">
    <property type="component" value="Unassembled WGS sequence"/>
</dbReference>